<evidence type="ECO:0000256" key="1">
    <source>
        <dbReference type="SAM" id="MobiDB-lite"/>
    </source>
</evidence>
<evidence type="ECO:0000313" key="2">
    <source>
        <dbReference type="EMBL" id="GGK94093.1"/>
    </source>
</evidence>
<reference evidence="2" key="1">
    <citation type="journal article" date="2014" name="Int. J. Syst. Evol. Microbiol.">
        <title>Complete genome sequence of Corynebacterium casei LMG S-19264T (=DSM 44701T), isolated from a smear-ripened cheese.</title>
        <authorList>
            <consortium name="US DOE Joint Genome Institute (JGI-PGF)"/>
            <person name="Walter F."/>
            <person name="Albersmeier A."/>
            <person name="Kalinowski J."/>
            <person name="Ruckert C."/>
        </authorList>
    </citation>
    <scope>NUCLEOTIDE SEQUENCE</scope>
    <source>
        <strain evidence="2">JCM 3035</strain>
    </source>
</reference>
<feature type="region of interest" description="Disordered" evidence="1">
    <location>
        <begin position="1"/>
        <end position="22"/>
    </location>
</feature>
<gene>
    <name evidence="2" type="ORF">GCM10010094_63650</name>
</gene>
<sequence>MMVGDEECADKEQGDGGDSLHCSSHHDVLEAQPWQAYALLVRGPLWGRLCSGALCTRHGRQATCGE</sequence>
<proteinExistence type="predicted"/>
<evidence type="ECO:0000313" key="3">
    <source>
        <dbReference type="Proteomes" id="UP000637788"/>
    </source>
</evidence>
<protein>
    <submittedName>
        <fullName evidence="2">Uncharacterized protein</fullName>
    </submittedName>
</protein>
<accession>A0A917VKR5</accession>
<keyword evidence="3" id="KW-1185">Reference proteome</keyword>
<organism evidence="2 3">
    <name type="scientific">Streptomyces flaveus</name>
    <dbReference type="NCBI Taxonomy" id="66370"/>
    <lineage>
        <taxon>Bacteria</taxon>
        <taxon>Bacillati</taxon>
        <taxon>Actinomycetota</taxon>
        <taxon>Actinomycetes</taxon>
        <taxon>Kitasatosporales</taxon>
        <taxon>Streptomycetaceae</taxon>
        <taxon>Streptomyces</taxon>
        <taxon>Streptomyces aurantiacus group</taxon>
    </lineage>
</organism>
<reference evidence="2" key="2">
    <citation type="submission" date="2020-09" db="EMBL/GenBank/DDBJ databases">
        <authorList>
            <person name="Sun Q."/>
            <person name="Ohkuma M."/>
        </authorList>
    </citation>
    <scope>NUCLEOTIDE SEQUENCE</scope>
    <source>
        <strain evidence="2">JCM 3035</strain>
    </source>
</reference>
<dbReference type="Proteomes" id="UP000637788">
    <property type="component" value="Unassembled WGS sequence"/>
</dbReference>
<dbReference type="EMBL" id="BMPQ01000020">
    <property type="protein sequence ID" value="GGK94093.1"/>
    <property type="molecule type" value="Genomic_DNA"/>
</dbReference>
<comment type="caution">
    <text evidence="2">The sequence shown here is derived from an EMBL/GenBank/DDBJ whole genome shotgun (WGS) entry which is preliminary data.</text>
</comment>
<name>A0A917VKR5_9ACTN</name>
<dbReference type="AlphaFoldDB" id="A0A917VKR5"/>